<dbReference type="InterPro" id="IPR036390">
    <property type="entry name" value="WH_DNA-bd_sf"/>
</dbReference>
<dbReference type="FunFam" id="1.10.10.10:FF:000001">
    <property type="entry name" value="LysR family transcriptional regulator"/>
    <property type="match status" value="1"/>
</dbReference>
<protein>
    <submittedName>
        <fullName evidence="6">DNA-binding transcriptional regulator DsdC</fullName>
    </submittedName>
</protein>
<dbReference type="AlphaFoldDB" id="A0AAJ5WRI5"/>
<evidence type="ECO:0000313" key="7">
    <source>
        <dbReference type="Proteomes" id="UP001216329"/>
    </source>
</evidence>
<dbReference type="Gene3D" id="1.10.10.10">
    <property type="entry name" value="Winged helix-like DNA-binding domain superfamily/Winged helix DNA-binding domain"/>
    <property type="match status" value="1"/>
</dbReference>
<dbReference type="PANTHER" id="PTHR30537:SF32">
    <property type="entry name" value="HTH-TYPE TRANSCRIPTIONAL REGULATOR DSDC"/>
    <property type="match status" value="1"/>
</dbReference>
<evidence type="ECO:0000256" key="1">
    <source>
        <dbReference type="ARBA" id="ARBA00009437"/>
    </source>
</evidence>
<evidence type="ECO:0000259" key="5">
    <source>
        <dbReference type="PROSITE" id="PS50931"/>
    </source>
</evidence>
<accession>A0AAJ5WRI5</accession>
<dbReference type="InterPro" id="IPR005119">
    <property type="entry name" value="LysR_subst-bd"/>
</dbReference>
<dbReference type="CDD" id="cd08432">
    <property type="entry name" value="PBP2_GcdR_TrpI_HvrB_AmpR_like"/>
    <property type="match status" value="1"/>
</dbReference>
<dbReference type="InterPro" id="IPR036388">
    <property type="entry name" value="WH-like_DNA-bd_sf"/>
</dbReference>
<dbReference type="GO" id="GO:0043565">
    <property type="term" value="F:sequence-specific DNA binding"/>
    <property type="evidence" value="ECO:0007669"/>
    <property type="project" value="TreeGrafter"/>
</dbReference>
<proteinExistence type="inferred from homology"/>
<dbReference type="GO" id="GO:0006351">
    <property type="term" value="P:DNA-templated transcription"/>
    <property type="evidence" value="ECO:0007669"/>
    <property type="project" value="TreeGrafter"/>
</dbReference>
<dbReference type="Gene3D" id="3.40.190.10">
    <property type="entry name" value="Periplasmic binding protein-like II"/>
    <property type="match status" value="2"/>
</dbReference>
<keyword evidence="2" id="KW-0805">Transcription regulation</keyword>
<dbReference type="PANTHER" id="PTHR30537">
    <property type="entry name" value="HTH-TYPE TRANSCRIPTIONAL REGULATOR"/>
    <property type="match status" value="1"/>
</dbReference>
<keyword evidence="3 6" id="KW-0238">DNA-binding</keyword>
<organism evidence="6 7">
    <name type="scientific">Candidatus Pseudomonas phytovorans</name>
    <dbReference type="NCBI Taxonomy" id="3121377"/>
    <lineage>
        <taxon>Bacteria</taxon>
        <taxon>Pseudomonadati</taxon>
        <taxon>Pseudomonadota</taxon>
        <taxon>Gammaproteobacteria</taxon>
        <taxon>Pseudomonadales</taxon>
        <taxon>Pseudomonadaceae</taxon>
        <taxon>Pseudomonas</taxon>
    </lineage>
</organism>
<dbReference type="InterPro" id="IPR000847">
    <property type="entry name" value="LysR_HTH_N"/>
</dbReference>
<reference evidence="6" key="1">
    <citation type="submission" date="2023-03" db="EMBL/GenBank/DDBJ databases">
        <title>Andean soil-derived lignocellulolytic bacterial consortium as a source of novel taxa and putative plastic-active enzymes.</title>
        <authorList>
            <person name="Diaz-Garcia L."/>
            <person name="Chuvochina M."/>
            <person name="Feuerriegel G."/>
            <person name="Bunk B."/>
            <person name="Sproer C."/>
            <person name="Streit W.R."/>
            <person name="Rodriguez L.M."/>
            <person name="Overmann J."/>
            <person name="Jimenez D.J."/>
        </authorList>
    </citation>
    <scope>NUCLEOTIDE SEQUENCE</scope>
    <source>
        <strain evidence="6">MAG 876</strain>
    </source>
</reference>
<dbReference type="EMBL" id="CP119325">
    <property type="protein sequence ID" value="WEK33210.1"/>
    <property type="molecule type" value="Genomic_DNA"/>
</dbReference>
<evidence type="ECO:0000256" key="4">
    <source>
        <dbReference type="ARBA" id="ARBA00023163"/>
    </source>
</evidence>
<gene>
    <name evidence="6" type="primary">dsdC</name>
    <name evidence="6" type="ORF">P0Y58_13800</name>
</gene>
<dbReference type="InterPro" id="IPR058163">
    <property type="entry name" value="LysR-type_TF_proteobact-type"/>
</dbReference>
<dbReference type="Proteomes" id="UP001216329">
    <property type="component" value="Chromosome"/>
</dbReference>
<sequence length="319" mass="35901">MNKPGRGAVKLNGAHLGSLHVFLVAARYLSFARAADELCLSASAVSHRINRLERELALKLFNRMPRKVSLTEDGERLFAVMQRSMDEINEAVYNRAHGEIAGQLTLYVRPSVAQCWLVPRLAQFTSRYPDIQLDIRVGNESIDYRTRKIDLMLCYSDGHHPGLASIHLMGERIAPVCSPHYAETHGLAGDLQQLGRCTALHDVAAWDNAAFDAEWQLWASHSGADITLPRRFLTFDRSDLCTLAALNHVGIAIGREQLVRERIHRGELVLPFGGFLDTSNYGYYLVHPQHDAMPKRLEVLIDWLVKEAQFNLAQGLQQQ</sequence>
<dbReference type="Pfam" id="PF03466">
    <property type="entry name" value="LysR_substrate"/>
    <property type="match status" value="1"/>
</dbReference>
<dbReference type="PROSITE" id="PS50931">
    <property type="entry name" value="HTH_LYSR"/>
    <property type="match status" value="1"/>
</dbReference>
<evidence type="ECO:0000313" key="6">
    <source>
        <dbReference type="EMBL" id="WEK33210.1"/>
    </source>
</evidence>
<dbReference type="Pfam" id="PF00126">
    <property type="entry name" value="HTH_1"/>
    <property type="match status" value="1"/>
</dbReference>
<dbReference type="SUPFAM" id="SSF53850">
    <property type="entry name" value="Periplasmic binding protein-like II"/>
    <property type="match status" value="1"/>
</dbReference>
<keyword evidence="4" id="KW-0804">Transcription</keyword>
<feature type="domain" description="HTH lysR-type" evidence="5">
    <location>
        <begin position="19"/>
        <end position="71"/>
    </location>
</feature>
<dbReference type="GO" id="GO:0003700">
    <property type="term" value="F:DNA-binding transcription factor activity"/>
    <property type="evidence" value="ECO:0007669"/>
    <property type="project" value="InterPro"/>
</dbReference>
<comment type="similarity">
    <text evidence="1">Belongs to the LysR transcriptional regulatory family.</text>
</comment>
<evidence type="ECO:0000256" key="2">
    <source>
        <dbReference type="ARBA" id="ARBA00023015"/>
    </source>
</evidence>
<dbReference type="SUPFAM" id="SSF46785">
    <property type="entry name" value="Winged helix' DNA-binding domain"/>
    <property type="match status" value="1"/>
</dbReference>
<dbReference type="NCBIfam" id="NF007491">
    <property type="entry name" value="PRK10086.1"/>
    <property type="match status" value="1"/>
</dbReference>
<evidence type="ECO:0000256" key="3">
    <source>
        <dbReference type="ARBA" id="ARBA00023125"/>
    </source>
</evidence>
<name>A0AAJ5WRI5_9PSED</name>